<evidence type="ECO:0000313" key="17">
    <source>
        <dbReference type="EMBL" id="HJA78376.1"/>
    </source>
</evidence>
<dbReference type="PANTHER" id="PTHR33445">
    <property type="entry name" value="ATP SYNTHASE SUBUNIT B', CHLOROPLASTIC"/>
    <property type="match status" value="1"/>
</dbReference>
<evidence type="ECO:0000256" key="8">
    <source>
        <dbReference type="ARBA" id="ARBA00023136"/>
    </source>
</evidence>
<dbReference type="InterPro" id="IPR002146">
    <property type="entry name" value="ATP_synth_b/b'su_bac/chlpt"/>
</dbReference>
<evidence type="ECO:0000256" key="3">
    <source>
        <dbReference type="ARBA" id="ARBA00022547"/>
    </source>
</evidence>
<keyword evidence="16" id="KW-0732">Signal</keyword>
<feature type="transmembrane region" description="Helical" evidence="13">
    <location>
        <begin position="33"/>
        <end position="51"/>
    </location>
</feature>
<accession>A0A9D2KRH0</accession>
<name>A0A9D2KRH0_9BACT</name>
<comment type="function">
    <text evidence="11">Component of the F(0) channel, it forms part of the peripheral stalk, linking F(1) to F(0). The b'-subunit is a diverged and duplicated form of b found in plants and photosynthetic bacteria.</text>
</comment>
<dbReference type="PANTHER" id="PTHR33445:SF1">
    <property type="entry name" value="ATP SYNTHASE SUBUNIT B"/>
    <property type="match status" value="1"/>
</dbReference>
<feature type="chain" id="PRO_5039719834" description="ATP synthase subunit b" evidence="16">
    <location>
        <begin position="18"/>
        <end position="181"/>
    </location>
</feature>
<comment type="subcellular location">
    <subcellularLocation>
        <location evidence="13">Cell membrane</location>
        <topology evidence="13">Single-pass membrane protein</topology>
    </subcellularLocation>
    <subcellularLocation>
        <location evidence="12">Endomembrane system</location>
        <topology evidence="12">Single-pass membrane protein</topology>
    </subcellularLocation>
</comment>
<dbReference type="AlphaFoldDB" id="A0A9D2KRH0"/>
<keyword evidence="9 13" id="KW-0066">ATP synthesis</keyword>
<comment type="caution">
    <text evidence="17">The sequence shown here is derived from an EMBL/GenBank/DDBJ whole genome shotgun (WGS) entry which is preliminary data.</text>
</comment>
<evidence type="ECO:0000256" key="7">
    <source>
        <dbReference type="ARBA" id="ARBA00023065"/>
    </source>
</evidence>
<comment type="function">
    <text evidence="10 13">F(1)F(0) ATP synthase produces ATP from ADP in the presence of a proton or sodium gradient. F-type ATPases consist of two structural domains, F(1) containing the extramembraneous catalytic core and F(0) containing the membrane proton channel, linked together by a central stalk and a peripheral stalk. During catalysis, ATP synthesis in the catalytic domain of F(1) is coupled via a rotary mechanism of the central stalk subunits to proton translocation.</text>
</comment>
<evidence type="ECO:0000256" key="11">
    <source>
        <dbReference type="ARBA" id="ARBA00025614"/>
    </source>
</evidence>
<evidence type="ECO:0000256" key="9">
    <source>
        <dbReference type="ARBA" id="ARBA00023310"/>
    </source>
</evidence>
<keyword evidence="4 13" id="KW-0812">Transmembrane</keyword>
<evidence type="ECO:0000256" key="4">
    <source>
        <dbReference type="ARBA" id="ARBA00022692"/>
    </source>
</evidence>
<evidence type="ECO:0000256" key="13">
    <source>
        <dbReference type="HAMAP-Rule" id="MF_01398"/>
    </source>
</evidence>
<keyword evidence="2 13" id="KW-0813">Transport</keyword>
<sequence length="181" mass="20139">MALAVAISLLMTGAALAAEEHAAPRWGDFGWRVLNFVLFAGILWYFVGGLARKFFTGRREQIRQGLDDLENQRAEARKRLAEVEDRIAHLESERQAILDESVAQAERLKAGILEEAQRQADQILEQARRTAENEGRTILAEVRAAVADEIVDAARKTLVEKLDAQGHDALIAKSLNKVVLQ</sequence>
<reference evidence="17" key="1">
    <citation type="journal article" date="2021" name="PeerJ">
        <title>Extensive microbial diversity within the chicken gut microbiome revealed by metagenomics and culture.</title>
        <authorList>
            <person name="Gilroy R."/>
            <person name="Ravi A."/>
            <person name="Getino M."/>
            <person name="Pursley I."/>
            <person name="Horton D.L."/>
            <person name="Alikhan N.F."/>
            <person name="Baker D."/>
            <person name="Gharbi K."/>
            <person name="Hall N."/>
            <person name="Watson M."/>
            <person name="Adriaenssens E.M."/>
            <person name="Foster-Nyarko E."/>
            <person name="Jarju S."/>
            <person name="Secka A."/>
            <person name="Antonio M."/>
            <person name="Oren A."/>
            <person name="Chaudhuri R.R."/>
            <person name="La Ragione R."/>
            <person name="Hildebrand F."/>
            <person name="Pallen M.J."/>
        </authorList>
    </citation>
    <scope>NUCLEOTIDE SEQUENCE</scope>
    <source>
        <strain evidence="17">5032</strain>
    </source>
</reference>
<feature type="coiled-coil region" evidence="15">
    <location>
        <begin position="59"/>
        <end position="133"/>
    </location>
</feature>
<keyword evidence="3 13" id="KW-0138">CF(0)</keyword>
<feature type="signal peptide" evidence="16">
    <location>
        <begin position="1"/>
        <end position="17"/>
    </location>
</feature>
<evidence type="ECO:0000256" key="5">
    <source>
        <dbReference type="ARBA" id="ARBA00022781"/>
    </source>
</evidence>
<evidence type="ECO:0000256" key="10">
    <source>
        <dbReference type="ARBA" id="ARBA00025198"/>
    </source>
</evidence>
<dbReference type="EMBL" id="DWZD01000016">
    <property type="protein sequence ID" value="HJA78376.1"/>
    <property type="molecule type" value="Genomic_DNA"/>
</dbReference>
<dbReference type="Gene3D" id="1.20.5.620">
    <property type="entry name" value="F1F0 ATP synthase subunit B, membrane domain"/>
    <property type="match status" value="1"/>
</dbReference>
<dbReference type="HAMAP" id="MF_01398">
    <property type="entry name" value="ATP_synth_b_bprime"/>
    <property type="match status" value="1"/>
</dbReference>
<dbReference type="CDD" id="cd06503">
    <property type="entry name" value="ATP-synt_Fo_b"/>
    <property type="match status" value="1"/>
</dbReference>
<evidence type="ECO:0000256" key="12">
    <source>
        <dbReference type="ARBA" id="ARBA00037847"/>
    </source>
</evidence>
<keyword evidence="13" id="KW-1003">Cell membrane</keyword>
<evidence type="ECO:0000256" key="2">
    <source>
        <dbReference type="ARBA" id="ARBA00022448"/>
    </source>
</evidence>
<dbReference type="Proteomes" id="UP000823821">
    <property type="component" value="Unassembled WGS sequence"/>
</dbReference>
<dbReference type="InterPro" id="IPR050059">
    <property type="entry name" value="ATP_synthase_B_chain"/>
</dbReference>
<comment type="subunit">
    <text evidence="13">F-type ATPases have 2 components, F(1) - the catalytic core - and F(0) - the membrane proton channel. F(1) has five subunits: alpha(3), beta(3), gamma(1), delta(1), epsilon(1). F(0) has three main subunits: a(1), b(2) and c(10-14). The alpha and beta chains form an alternating ring which encloses part of the gamma chain. F(1) is attached to F(0) by a central stalk formed by the gamma and epsilon chains, while a peripheral stalk is formed by the delta and b chains.</text>
</comment>
<keyword evidence="6 13" id="KW-1133">Transmembrane helix</keyword>
<protein>
    <recommendedName>
        <fullName evidence="13">ATP synthase subunit b</fullName>
    </recommendedName>
    <alternativeName>
        <fullName evidence="13">ATP synthase F(0) sector subunit b</fullName>
    </alternativeName>
    <alternativeName>
        <fullName evidence="13">ATPase subunit I</fullName>
    </alternativeName>
    <alternativeName>
        <fullName evidence="13">F-type ATPase subunit b</fullName>
        <shortName evidence="13">F-ATPase subunit b</shortName>
    </alternativeName>
</protein>
<keyword evidence="7 13" id="KW-0406">Ion transport</keyword>
<evidence type="ECO:0000256" key="6">
    <source>
        <dbReference type="ARBA" id="ARBA00022989"/>
    </source>
</evidence>
<dbReference type="Pfam" id="PF00430">
    <property type="entry name" value="ATP-synt_B"/>
    <property type="match status" value="1"/>
</dbReference>
<keyword evidence="5 13" id="KW-0375">Hydrogen ion transport</keyword>
<evidence type="ECO:0000313" key="18">
    <source>
        <dbReference type="Proteomes" id="UP000823821"/>
    </source>
</evidence>
<keyword evidence="15" id="KW-0175">Coiled coil</keyword>
<evidence type="ECO:0000256" key="1">
    <source>
        <dbReference type="ARBA" id="ARBA00005513"/>
    </source>
</evidence>
<organism evidence="17 18">
    <name type="scientific">Candidatus Desulfovibrio intestinavium</name>
    <dbReference type="NCBI Taxonomy" id="2838534"/>
    <lineage>
        <taxon>Bacteria</taxon>
        <taxon>Pseudomonadati</taxon>
        <taxon>Thermodesulfobacteriota</taxon>
        <taxon>Desulfovibrionia</taxon>
        <taxon>Desulfovibrionales</taxon>
        <taxon>Desulfovibrionaceae</taxon>
        <taxon>Desulfovibrio</taxon>
    </lineage>
</organism>
<comment type="similarity">
    <text evidence="1 13 14">Belongs to the ATPase B chain family.</text>
</comment>
<evidence type="ECO:0000256" key="16">
    <source>
        <dbReference type="SAM" id="SignalP"/>
    </source>
</evidence>
<dbReference type="GO" id="GO:0005886">
    <property type="term" value="C:plasma membrane"/>
    <property type="evidence" value="ECO:0007669"/>
    <property type="project" value="UniProtKB-SubCell"/>
</dbReference>
<dbReference type="GO" id="GO:0045259">
    <property type="term" value="C:proton-transporting ATP synthase complex"/>
    <property type="evidence" value="ECO:0007669"/>
    <property type="project" value="UniProtKB-KW"/>
</dbReference>
<keyword evidence="8 13" id="KW-0472">Membrane</keyword>
<dbReference type="GO" id="GO:0046933">
    <property type="term" value="F:proton-transporting ATP synthase activity, rotational mechanism"/>
    <property type="evidence" value="ECO:0007669"/>
    <property type="project" value="UniProtKB-UniRule"/>
</dbReference>
<evidence type="ECO:0000256" key="15">
    <source>
        <dbReference type="SAM" id="Coils"/>
    </source>
</evidence>
<evidence type="ECO:0000256" key="14">
    <source>
        <dbReference type="RuleBase" id="RU003848"/>
    </source>
</evidence>
<gene>
    <name evidence="13" type="primary">atpF</name>
    <name evidence="17" type="ORF">H9784_02215</name>
</gene>
<dbReference type="GO" id="GO:0046961">
    <property type="term" value="F:proton-transporting ATPase activity, rotational mechanism"/>
    <property type="evidence" value="ECO:0007669"/>
    <property type="project" value="TreeGrafter"/>
</dbReference>
<reference evidence="17" key="2">
    <citation type="submission" date="2021-04" db="EMBL/GenBank/DDBJ databases">
        <authorList>
            <person name="Gilroy R."/>
        </authorList>
    </citation>
    <scope>NUCLEOTIDE SEQUENCE</scope>
    <source>
        <strain evidence="17">5032</strain>
    </source>
</reference>
<dbReference type="GO" id="GO:0012505">
    <property type="term" value="C:endomembrane system"/>
    <property type="evidence" value="ECO:0007669"/>
    <property type="project" value="UniProtKB-SubCell"/>
</dbReference>
<proteinExistence type="inferred from homology"/>